<comment type="catalytic activity">
    <reaction evidence="13">
        <text>Couples ATP hydrolysis with the unwinding of duplex DNA by translocating in the 3'-5' direction.</text>
        <dbReference type="EC" id="5.6.2.4"/>
    </reaction>
</comment>
<dbReference type="HAMAP" id="MF_01485">
    <property type="entry name" value="RecB"/>
    <property type="match status" value="1"/>
</dbReference>
<keyword evidence="2" id="KW-0479">Metal-binding</keyword>
<dbReference type="GO" id="GO:0043138">
    <property type="term" value="F:3'-5' DNA helicase activity"/>
    <property type="evidence" value="ECO:0007669"/>
    <property type="project" value="UniProtKB-EC"/>
</dbReference>
<dbReference type="Gene3D" id="1.10.486.10">
    <property type="entry name" value="PCRA, domain 4"/>
    <property type="match status" value="1"/>
</dbReference>
<feature type="binding site" evidence="16">
    <location>
        <begin position="20"/>
        <end position="27"/>
    </location>
    <ligand>
        <name>ATP</name>
        <dbReference type="ChEBI" id="CHEBI:30616"/>
    </ligand>
</feature>
<evidence type="ECO:0000256" key="11">
    <source>
        <dbReference type="ARBA" id="ARBA00023204"/>
    </source>
</evidence>
<evidence type="ECO:0000256" key="3">
    <source>
        <dbReference type="ARBA" id="ARBA00022741"/>
    </source>
</evidence>
<dbReference type="GO" id="GO:0000725">
    <property type="term" value="P:recombinational repair"/>
    <property type="evidence" value="ECO:0007669"/>
    <property type="project" value="TreeGrafter"/>
</dbReference>
<dbReference type="SUPFAM" id="SSF52980">
    <property type="entry name" value="Restriction endonuclease-like"/>
    <property type="match status" value="1"/>
</dbReference>
<dbReference type="Pfam" id="PF00580">
    <property type="entry name" value="UvrD-helicase"/>
    <property type="match status" value="1"/>
</dbReference>
<dbReference type="InterPro" id="IPR027417">
    <property type="entry name" value="P-loop_NTPase"/>
</dbReference>
<dbReference type="GO" id="GO:0008854">
    <property type="term" value="F:exodeoxyribonuclease V activity"/>
    <property type="evidence" value="ECO:0007669"/>
    <property type="project" value="InterPro"/>
</dbReference>
<dbReference type="Gene3D" id="3.40.50.300">
    <property type="entry name" value="P-loop containing nucleotide triphosphate hydrolases"/>
    <property type="match status" value="2"/>
</dbReference>
<evidence type="ECO:0000256" key="10">
    <source>
        <dbReference type="ARBA" id="ARBA00023125"/>
    </source>
</evidence>
<evidence type="ECO:0000256" key="16">
    <source>
        <dbReference type="PROSITE-ProRule" id="PRU00560"/>
    </source>
</evidence>
<dbReference type="InterPro" id="IPR014017">
    <property type="entry name" value="DNA_helicase_UvrD-like_C"/>
</dbReference>
<dbReference type="Pfam" id="PF13361">
    <property type="entry name" value="UvrD_C"/>
    <property type="match status" value="1"/>
</dbReference>
<evidence type="ECO:0000256" key="7">
    <source>
        <dbReference type="ARBA" id="ARBA00022839"/>
    </source>
</evidence>
<dbReference type="InterPro" id="IPR011604">
    <property type="entry name" value="PDDEXK-like_dom_sf"/>
</dbReference>
<protein>
    <recommendedName>
        <fullName evidence="14">DNA 3'-5' helicase</fullName>
        <ecNumber evidence="14">5.6.2.4</ecNumber>
    </recommendedName>
</protein>
<evidence type="ECO:0000256" key="5">
    <source>
        <dbReference type="ARBA" id="ARBA00022801"/>
    </source>
</evidence>
<evidence type="ECO:0000256" key="4">
    <source>
        <dbReference type="ARBA" id="ARBA00022763"/>
    </source>
</evidence>
<keyword evidence="11" id="KW-0234">DNA repair</keyword>
<dbReference type="InterPro" id="IPR014016">
    <property type="entry name" value="UvrD-like_ATP-bd"/>
</dbReference>
<keyword evidence="6 16" id="KW-0347">Helicase</keyword>
<keyword evidence="10" id="KW-0238">DNA-binding</keyword>
<gene>
    <name evidence="19" type="ORF">N47_G34650</name>
</gene>
<keyword evidence="1" id="KW-0540">Nuclease</keyword>
<evidence type="ECO:0000256" key="2">
    <source>
        <dbReference type="ARBA" id="ARBA00022723"/>
    </source>
</evidence>
<accession>E1YC47</accession>
<keyword evidence="8 16" id="KW-0067">ATP-binding</keyword>
<reference evidence="19" key="1">
    <citation type="journal article" date="2011" name="Environ. Microbiol.">
        <title>Genomic insights into the metabolic potential of the polycyclic aromatic hydrocarbon degrading sulfate-reducing Deltaproteobacterium N47.</title>
        <authorList>
            <person name="Bergmann F."/>
            <person name="Selesi D."/>
            <person name="Weinmaier T."/>
            <person name="Tischler P."/>
            <person name="Rattei T."/>
            <person name="Meckenstock R.U."/>
        </authorList>
    </citation>
    <scope>NUCLEOTIDE SEQUENCE</scope>
</reference>
<dbReference type="Gene3D" id="3.90.320.10">
    <property type="match status" value="1"/>
</dbReference>
<keyword evidence="9" id="KW-0460">Magnesium</keyword>
<dbReference type="InterPro" id="IPR011335">
    <property type="entry name" value="Restrct_endonuc-II-like"/>
</dbReference>
<keyword evidence="3 16" id="KW-0547">Nucleotide-binding</keyword>
<dbReference type="CDD" id="cd22352">
    <property type="entry name" value="RecB_C-like"/>
    <property type="match status" value="1"/>
</dbReference>
<evidence type="ECO:0000256" key="6">
    <source>
        <dbReference type="ARBA" id="ARBA00022806"/>
    </source>
</evidence>
<evidence type="ECO:0000256" key="14">
    <source>
        <dbReference type="ARBA" id="ARBA00034808"/>
    </source>
</evidence>
<dbReference type="GO" id="GO:0046872">
    <property type="term" value="F:metal ion binding"/>
    <property type="evidence" value="ECO:0007669"/>
    <property type="project" value="UniProtKB-KW"/>
</dbReference>
<evidence type="ECO:0000256" key="15">
    <source>
        <dbReference type="ARBA" id="ARBA00048988"/>
    </source>
</evidence>
<dbReference type="GO" id="GO:0009338">
    <property type="term" value="C:exodeoxyribonuclease V complex"/>
    <property type="evidence" value="ECO:0007669"/>
    <property type="project" value="TreeGrafter"/>
</dbReference>
<evidence type="ECO:0000256" key="9">
    <source>
        <dbReference type="ARBA" id="ARBA00022842"/>
    </source>
</evidence>
<dbReference type="PANTHER" id="PTHR11070">
    <property type="entry name" value="UVRD / RECB / PCRA DNA HELICASE FAMILY MEMBER"/>
    <property type="match status" value="1"/>
</dbReference>
<feature type="domain" description="UvrD-like helicase ATP-binding" evidence="17">
    <location>
        <begin position="1"/>
        <end position="468"/>
    </location>
</feature>
<evidence type="ECO:0000256" key="8">
    <source>
        <dbReference type="ARBA" id="ARBA00022840"/>
    </source>
</evidence>
<keyword evidence="7" id="KW-0269">Exonuclease</keyword>
<evidence type="ECO:0000313" key="19">
    <source>
        <dbReference type="EMBL" id="CBX28141.1"/>
    </source>
</evidence>
<sequence length="1228" mass="140674">MMKQFDLINAPLYGTNLIEAGAGTGKTYTIESLFLRLIIENKLTIDQILVVTFTKAATEKLKERIRSKLAKAKEAFSEGLKDKRPDDTLSEDALPKDALIDALCEKYENHTLAYDLINNALINFNEAAIFTIHGFCARILSDYSFETGNLFDTELVTDQTDLVQEIAEDFWRINFYRAEPEFINYCLTKISGPDYFSRLVSKQVSSRIIIIPEIEKPQLESLTDYRSIINEIKNEWLTSTDEIRALLLNPALKGNIYGTVEPLENGMSKREIKIHSMFFEMDNFLDDRHAGFPIFDKFENFCSEKIGKSTKSKQKIPSHKFFNLCDQLLAKSIEVKAQFDRYIIYLKKTFINYADDKLVKRKQSKNIQYYDDLLTKVKDALLSPDGNDLAVLIRLKYKAALIDEFQDTDPVQYEIFSGLFDSKDSVLFIIGDPKQAIYSFRGADIFSYIKAAKSVDNKNTLIENWRSSPGLIDAVNAIFSGIKYPFVFEEISFINGVSGHKENYGRENETSLSCAPLTLWHLFSDDFIIKNKPVTKNNAQKIICESVASEILRLLTSSKNDAGKSIKQSDIAILVRTNTQARMVKKSLSKRRIHSVIYSIDNVFSSDEATELGRVLAAASDPSNERKIKAAIVTDIFGVSGEEIDSFKNNPLLPEKWQSLFIECHRLWNKYGFIEMFGYFMKKERVKERLALFHDGERRITNLLHLCEILHKVSIEKTPGINGLIRWFAEQRDVLRQNEEEHLLRLETDNDAVKIVTIHKSKGLEFRVVFCPFNWHGSEIRDEEVLFHDQSGGRNLILDLEKNESSRSIAGKELLSENLRLLYVALTRAKEKCYLVWGRINTAETSPMAYLLHYARNNEYDGDKDIINAVKDYFKSQDTDVLLNDLDKLEKRAGGTIDICVIPPPGTGIYYPLQKSTEQCFARNFTGKIDDTFRISSYSSLVASSFAGHDSKDVDAGLRSYLTDFSQEQSISEQTGIFSFPKGARSGTFFHDLFEHMSFLDSDSETRQKLVDDKLTEYGFGAKWKDSVCSMINKVLEAGLNAYTGSASEEMTIKLSEVSMKQRVNEMEFYFPLKMITPQTIKKIFYDYGNIKINNDYPAWIENLSFSPSQGFMKGYIDMVFYAKNKVFFVDWKSNHLGNNYENYEKTSLIEEMDKESYILQYHLYLLALHQYMRLKYTDYNYNNSFGGVFYIFIRGVDDLSAPGSGIYYDMPDISLIDALGKAMVPGY</sequence>
<dbReference type="PROSITE" id="PS51217">
    <property type="entry name" value="UVRD_HELICASE_CTER"/>
    <property type="match status" value="1"/>
</dbReference>
<dbReference type="EMBL" id="FR695868">
    <property type="protein sequence ID" value="CBX28141.1"/>
    <property type="molecule type" value="Genomic_DNA"/>
</dbReference>
<dbReference type="GO" id="GO:0003677">
    <property type="term" value="F:DNA binding"/>
    <property type="evidence" value="ECO:0007669"/>
    <property type="project" value="UniProtKB-KW"/>
</dbReference>
<dbReference type="NCBIfam" id="TIGR00609">
    <property type="entry name" value="recB"/>
    <property type="match status" value="1"/>
</dbReference>
<proteinExistence type="inferred from homology"/>
<dbReference type="Gene3D" id="1.10.3170.10">
    <property type="entry name" value="Recbcd, chain B, domain 2"/>
    <property type="match status" value="1"/>
</dbReference>
<evidence type="ECO:0000256" key="12">
    <source>
        <dbReference type="ARBA" id="ARBA00023235"/>
    </source>
</evidence>
<dbReference type="GO" id="GO:0005524">
    <property type="term" value="F:ATP binding"/>
    <property type="evidence" value="ECO:0007669"/>
    <property type="project" value="UniProtKB-UniRule"/>
</dbReference>
<dbReference type="PROSITE" id="PS51198">
    <property type="entry name" value="UVRD_HELICASE_ATP_BIND"/>
    <property type="match status" value="1"/>
</dbReference>
<dbReference type="InterPro" id="IPR000212">
    <property type="entry name" value="DNA_helicase_UvrD/REP"/>
</dbReference>
<feature type="domain" description="UvrD-like helicase C-terminal" evidence="18">
    <location>
        <begin position="488"/>
        <end position="763"/>
    </location>
</feature>
<dbReference type="GO" id="GO:0016887">
    <property type="term" value="F:ATP hydrolysis activity"/>
    <property type="evidence" value="ECO:0007669"/>
    <property type="project" value="RHEA"/>
</dbReference>
<dbReference type="AlphaFoldDB" id="E1YC47"/>
<dbReference type="GO" id="GO:0005829">
    <property type="term" value="C:cytosol"/>
    <property type="evidence" value="ECO:0007669"/>
    <property type="project" value="TreeGrafter"/>
</dbReference>
<organism evidence="19">
    <name type="scientific">uncultured Desulfobacterium sp</name>
    <dbReference type="NCBI Taxonomy" id="201089"/>
    <lineage>
        <taxon>Bacteria</taxon>
        <taxon>Pseudomonadati</taxon>
        <taxon>Thermodesulfobacteriota</taxon>
        <taxon>Desulfobacteria</taxon>
        <taxon>Desulfobacterales</taxon>
        <taxon>Desulfobacteriaceae</taxon>
        <taxon>Desulfobacterium</taxon>
        <taxon>environmental samples</taxon>
    </lineage>
</organism>
<evidence type="ECO:0000259" key="17">
    <source>
        <dbReference type="PROSITE" id="PS51198"/>
    </source>
</evidence>
<dbReference type="InterPro" id="IPR004586">
    <property type="entry name" value="RecB"/>
</dbReference>
<keyword evidence="5 16" id="KW-0378">Hydrolase</keyword>
<name>E1YC47_9BACT</name>
<evidence type="ECO:0000256" key="1">
    <source>
        <dbReference type="ARBA" id="ARBA00022722"/>
    </source>
</evidence>
<dbReference type="EC" id="5.6.2.4" evidence="14"/>
<dbReference type="PANTHER" id="PTHR11070:SF23">
    <property type="entry name" value="RECBCD ENZYME SUBUNIT RECB"/>
    <property type="match status" value="1"/>
</dbReference>
<keyword evidence="4" id="KW-0227">DNA damage</keyword>
<evidence type="ECO:0000256" key="13">
    <source>
        <dbReference type="ARBA" id="ARBA00034617"/>
    </source>
</evidence>
<evidence type="ECO:0000259" key="18">
    <source>
        <dbReference type="PROSITE" id="PS51217"/>
    </source>
</evidence>
<dbReference type="SUPFAM" id="SSF52540">
    <property type="entry name" value="P-loop containing nucleoside triphosphate hydrolases"/>
    <property type="match status" value="1"/>
</dbReference>
<keyword evidence="12" id="KW-0413">Isomerase</keyword>
<comment type="catalytic activity">
    <reaction evidence="15">
        <text>ATP + H2O = ADP + phosphate + H(+)</text>
        <dbReference type="Rhea" id="RHEA:13065"/>
        <dbReference type="ChEBI" id="CHEBI:15377"/>
        <dbReference type="ChEBI" id="CHEBI:15378"/>
        <dbReference type="ChEBI" id="CHEBI:30616"/>
        <dbReference type="ChEBI" id="CHEBI:43474"/>
        <dbReference type="ChEBI" id="CHEBI:456216"/>
        <dbReference type="EC" id="5.6.2.4"/>
    </reaction>
</comment>